<sequence>MMRPQRFKFCLILLLLTGCHENDETPFSPVSSSLSTMIPDGPVINEIMFAPLQSSRDALPDQPDYIELYNTGPDPSNLTGWVIQDCPSASGRRYTYEFANTPSGRNILAPGSYAVIVPEKSPLLQESRLQETFPRIATSGARVFIVDRSRFSLNNDMDCVVLKDAMGTVIDSVAYNEGWHSPYILETRGRSIEKFNPLLRPQLQGSWSSSMDRYGGTPGERNSVYLPANKLTRNPSITVSPSSFTPGDRVAGIELHLPSGAYQLGVTIYDVSGNAVRTLAAGLPAGPETRIEWDGRDDDMQPVPSGIYLARAEASGSGRSAILEARIVVAR</sequence>
<dbReference type="Gene3D" id="2.60.40.4070">
    <property type="match status" value="1"/>
</dbReference>
<dbReference type="PROSITE" id="PS51257">
    <property type="entry name" value="PROKAR_LIPOPROTEIN"/>
    <property type="match status" value="1"/>
</dbReference>
<feature type="domain" description="LTD" evidence="1">
    <location>
        <begin position="26"/>
        <end position="177"/>
    </location>
</feature>
<dbReference type="AlphaFoldDB" id="A0A5C4S187"/>
<dbReference type="SUPFAM" id="SSF74853">
    <property type="entry name" value="Lamin A/C globular tail domain"/>
    <property type="match status" value="1"/>
</dbReference>
<dbReference type="Pfam" id="PF13860">
    <property type="entry name" value="FlgD_ig"/>
    <property type="match status" value="1"/>
</dbReference>
<dbReference type="InterPro" id="IPR025965">
    <property type="entry name" value="FlgD/Vpr_Ig-like"/>
</dbReference>
<evidence type="ECO:0000313" key="3">
    <source>
        <dbReference type="Proteomes" id="UP000309544"/>
    </source>
</evidence>
<dbReference type="Pfam" id="PF00932">
    <property type="entry name" value="LTD"/>
    <property type="match status" value="1"/>
</dbReference>
<dbReference type="InterPro" id="IPR036415">
    <property type="entry name" value="Lamin_tail_dom_sf"/>
</dbReference>
<evidence type="ECO:0000313" key="2">
    <source>
        <dbReference type="EMBL" id="TNJ37214.1"/>
    </source>
</evidence>
<proteinExistence type="predicted"/>
<accession>A0A5C4S187</accession>
<evidence type="ECO:0000259" key="1">
    <source>
        <dbReference type="PROSITE" id="PS51841"/>
    </source>
</evidence>
<protein>
    <recommendedName>
        <fullName evidence="1">LTD domain-containing protein</fullName>
    </recommendedName>
</protein>
<comment type="caution">
    <text evidence="2">The sequence shown here is derived from an EMBL/GenBank/DDBJ whole genome shotgun (WGS) entry which is preliminary data.</text>
</comment>
<dbReference type="Gene3D" id="2.60.40.1260">
    <property type="entry name" value="Lamin Tail domain"/>
    <property type="match status" value="1"/>
</dbReference>
<keyword evidence="3" id="KW-1185">Reference proteome</keyword>
<dbReference type="RefSeq" id="WP_139626240.1">
    <property type="nucleotide sequence ID" value="NZ_VDCI01000002.1"/>
</dbReference>
<dbReference type="Proteomes" id="UP000309544">
    <property type="component" value="Unassembled WGS sequence"/>
</dbReference>
<dbReference type="EMBL" id="VDCI01000002">
    <property type="protein sequence ID" value="TNJ37214.1"/>
    <property type="molecule type" value="Genomic_DNA"/>
</dbReference>
<gene>
    <name evidence="2" type="ORF">FGF68_03035</name>
</gene>
<name>A0A5C4S187_PROVB</name>
<dbReference type="InterPro" id="IPR001322">
    <property type="entry name" value="Lamin_tail_dom"/>
</dbReference>
<reference evidence="2 3" key="1">
    <citation type="submission" date="2019-05" db="EMBL/GenBank/DDBJ databases">
        <title>Draft Whole-Genome sequence of the green sulfur bacterium Prosthecochloris vibrioformis DSM 260.</title>
        <authorList>
            <person name="Meyer T.E."/>
            <person name="Kyndt J.A."/>
        </authorList>
    </citation>
    <scope>NUCLEOTIDE SEQUENCE [LARGE SCALE GENOMIC DNA]</scope>
    <source>
        <strain evidence="2 3">DSM 260</strain>
    </source>
</reference>
<dbReference type="PROSITE" id="PS51841">
    <property type="entry name" value="LTD"/>
    <property type="match status" value="1"/>
</dbReference>
<organism evidence="2 3">
    <name type="scientific">Prosthecochloris vibrioformis</name>
    <name type="common">Chlorobium vibrioforme</name>
    <dbReference type="NCBI Taxonomy" id="1098"/>
    <lineage>
        <taxon>Bacteria</taxon>
        <taxon>Pseudomonadati</taxon>
        <taxon>Chlorobiota</taxon>
        <taxon>Chlorobiia</taxon>
        <taxon>Chlorobiales</taxon>
        <taxon>Chlorobiaceae</taxon>
        <taxon>Prosthecochloris</taxon>
    </lineage>
</organism>